<keyword evidence="1" id="KW-1133">Transmembrane helix</keyword>
<feature type="transmembrane region" description="Helical" evidence="1">
    <location>
        <begin position="207"/>
        <end position="228"/>
    </location>
</feature>
<evidence type="ECO:0000313" key="3">
    <source>
        <dbReference type="Proteomes" id="UP000185469"/>
    </source>
</evidence>
<organism evidence="2 3">
    <name type="scientific">Corynebacterium sphenisci DSM 44792</name>
    <dbReference type="NCBI Taxonomy" id="1437874"/>
    <lineage>
        <taxon>Bacteria</taxon>
        <taxon>Bacillati</taxon>
        <taxon>Actinomycetota</taxon>
        <taxon>Actinomycetes</taxon>
        <taxon>Mycobacteriales</taxon>
        <taxon>Corynebacteriaceae</taxon>
        <taxon>Corynebacterium</taxon>
    </lineage>
</organism>
<dbReference type="EMBL" id="CP009248">
    <property type="protein sequence ID" value="APT91033.1"/>
    <property type="molecule type" value="Genomic_DNA"/>
</dbReference>
<feature type="transmembrane region" description="Helical" evidence="1">
    <location>
        <begin position="234"/>
        <end position="253"/>
    </location>
</feature>
<evidence type="ECO:0000256" key="1">
    <source>
        <dbReference type="SAM" id="Phobius"/>
    </source>
</evidence>
<keyword evidence="1" id="KW-0812">Transmembrane</keyword>
<evidence type="ECO:0000313" key="2">
    <source>
        <dbReference type="EMBL" id="APT91033.1"/>
    </source>
</evidence>
<dbReference type="KEGG" id="csph:CSPHI_08290"/>
<dbReference type="AlphaFoldDB" id="A0A1L7CZ18"/>
<feature type="transmembrane region" description="Helical" evidence="1">
    <location>
        <begin position="176"/>
        <end position="200"/>
    </location>
</feature>
<proteinExistence type="predicted"/>
<keyword evidence="1" id="KW-0472">Membrane</keyword>
<gene>
    <name evidence="2" type="ORF">CSPHI_08290</name>
</gene>
<feature type="transmembrane region" description="Helical" evidence="1">
    <location>
        <begin position="143"/>
        <end position="164"/>
    </location>
</feature>
<name>A0A1L7CZ18_9CORY</name>
<dbReference type="Proteomes" id="UP000185469">
    <property type="component" value="Chromosome"/>
</dbReference>
<reference evidence="2 3" key="1">
    <citation type="submission" date="2014-08" db="EMBL/GenBank/DDBJ databases">
        <title>Complete genome sequence of Corynebacterium sphenisci CECT 5990(T) (=DSM 44792(T)), isolated from healthy wild penguins.</title>
        <authorList>
            <person name="Ruckert C."/>
            <person name="Albersmeier A."/>
            <person name="Winkler A."/>
            <person name="Kalinowski J."/>
        </authorList>
    </citation>
    <scope>NUCLEOTIDE SEQUENCE [LARGE SCALE GENOMIC DNA]</scope>
    <source>
        <strain evidence="2 3">DSM 44792</strain>
    </source>
</reference>
<sequence length="373" mass="39420">MVKWRESGRERDARIWGPVDRLLDEGRLHQARNEVRGLRAEEGPATAAGAAVRDRLTAASARLDADLAQLHAIDASRDPVAFHAFLDRIRGYCVDDPEVNELSRWFRGSLRDPILRARVGPLADWIVEVDATSGPRADRLLRLGLGAALGIGCLAILLLGASVGEGVVPDSPGGRALVIVVFLLIGVVFMAPPVLLVGWLGRRDSMAFVTGMLLLLSWGGLTSATLGLGFNPVVGVLGAAICIASVVAGVRWHRAHLLGEWNRFVAGATRVLDGEPGRPGEWAGGVLLLHCVHRFNPLRGGGTRKCTVGPVREPHRTETVELNGASRVTGGEWIAVDASETVVAVAPSLMRRVAGRAGAGAVPGLGAPGAERS</sequence>
<accession>A0A1L7CZ18</accession>
<protein>
    <submittedName>
        <fullName evidence="2">Uncharacterized protein</fullName>
    </submittedName>
</protein>
<keyword evidence="3" id="KW-1185">Reference proteome</keyword>